<dbReference type="InterPro" id="IPR020843">
    <property type="entry name" value="ER"/>
</dbReference>
<dbReference type="GO" id="GO:0008270">
    <property type="term" value="F:zinc ion binding"/>
    <property type="evidence" value="ECO:0007669"/>
    <property type="project" value="InterPro"/>
</dbReference>
<evidence type="ECO:0000259" key="6">
    <source>
        <dbReference type="SMART" id="SM00829"/>
    </source>
</evidence>
<dbReference type="PANTHER" id="PTHR43401">
    <property type="entry name" value="L-THREONINE 3-DEHYDROGENASE"/>
    <property type="match status" value="1"/>
</dbReference>
<evidence type="ECO:0000313" key="7">
    <source>
        <dbReference type="EMBL" id="NIH53152.1"/>
    </source>
</evidence>
<keyword evidence="3 5" id="KW-0862">Zinc</keyword>
<reference evidence="7 8" key="1">
    <citation type="submission" date="2020-02" db="EMBL/GenBank/DDBJ databases">
        <title>Sequencing the genomes of 1000 actinobacteria strains.</title>
        <authorList>
            <person name="Klenk H.-P."/>
        </authorList>
    </citation>
    <scope>NUCLEOTIDE SEQUENCE [LARGE SCALE GENOMIC DNA]</scope>
    <source>
        <strain evidence="7 8">DSM 27960</strain>
    </source>
</reference>
<dbReference type="Gene3D" id="3.40.50.720">
    <property type="entry name" value="NAD(P)-binding Rossmann-like Domain"/>
    <property type="match status" value="1"/>
</dbReference>
<dbReference type="InterPro" id="IPR013154">
    <property type="entry name" value="ADH-like_N"/>
</dbReference>
<dbReference type="InterPro" id="IPR036291">
    <property type="entry name" value="NAD(P)-bd_dom_sf"/>
</dbReference>
<keyword evidence="2 5" id="KW-0479">Metal-binding</keyword>
<comment type="similarity">
    <text evidence="5">Belongs to the zinc-containing alcohol dehydrogenase family.</text>
</comment>
<dbReference type="PANTHER" id="PTHR43401:SF2">
    <property type="entry name" value="L-THREONINE 3-DEHYDROGENASE"/>
    <property type="match status" value="1"/>
</dbReference>
<evidence type="ECO:0000256" key="1">
    <source>
        <dbReference type="ARBA" id="ARBA00001947"/>
    </source>
</evidence>
<proteinExistence type="inferred from homology"/>
<protein>
    <submittedName>
        <fullName evidence="7">2-desacetyl-2-hydroxyethyl bacteriochlorophyllide A dehydrogenase</fullName>
    </submittedName>
</protein>
<dbReference type="SUPFAM" id="SSF50129">
    <property type="entry name" value="GroES-like"/>
    <property type="match status" value="1"/>
</dbReference>
<gene>
    <name evidence="7" type="ORF">FHX76_001020</name>
</gene>
<accession>A0A7X5TU10</accession>
<dbReference type="Pfam" id="PF08240">
    <property type="entry name" value="ADH_N"/>
    <property type="match status" value="1"/>
</dbReference>
<dbReference type="InterPro" id="IPR050129">
    <property type="entry name" value="Zn_alcohol_dh"/>
</dbReference>
<evidence type="ECO:0000256" key="2">
    <source>
        <dbReference type="ARBA" id="ARBA00022723"/>
    </source>
</evidence>
<dbReference type="SMART" id="SM00829">
    <property type="entry name" value="PKS_ER"/>
    <property type="match status" value="1"/>
</dbReference>
<comment type="caution">
    <text evidence="7">The sequence shown here is derived from an EMBL/GenBank/DDBJ whole genome shotgun (WGS) entry which is preliminary data.</text>
</comment>
<dbReference type="Pfam" id="PF00107">
    <property type="entry name" value="ADH_zinc_N"/>
    <property type="match status" value="1"/>
</dbReference>
<dbReference type="EMBL" id="JAAMOX010000001">
    <property type="protein sequence ID" value="NIH53152.1"/>
    <property type="molecule type" value="Genomic_DNA"/>
</dbReference>
<comment type="cofactor">
    <cofactor evidence="1 5">
        <name>Zn(2+)</name>
        <dbReference type="ChEBI" id="CHEBI:29105"/>
    </cofactor>
</comment>
<evidence type="ECO:0000256" key="5">
    <source>
        <dbReference type="RuleBase" id="RU361277"/>
    </source>
</evidence>
<dbReference type="InterPro" id="IPR002328">
    <property type="entry name" value="ADH_Zn_CS"/>
</dbReference>
<sequence>MTNSTDSGATMRRVEARTGEIVVIDAPIPTPLPHEVQVEMTVTGVCGSDTHAAHGRHPFVPLPYLPGHEVVGIVREVGAEVTDVAVGDRVTVEPTLPCWTCKMCTTGRSNVCENLQFFGCGYEQGGMAEFFTIPANRIHHIPDGLTDLQAALIEPLSTPVHAVRLSGGVKDKAVVIIGSGTIGLLVLAAVRHAGAKRIVVTDMLPSKLERASRLGADAVVPAGQPDTVDQIKAALGESADVVFDCVAIQSTVDQAIALAQKAGTVMIVGVPAAPVTVPLPQIQDLQMRIQGSATYMPEDYAESLRIIESGLVTAEDFITSQYPLEQVADAFAASSGGEEVKVVLTRDASA</sequence>
<evidence type="ECO:0000256" key="3">
    <source>
        <dbReference type="ARBA" id="ARBA00022833"/>
    </source>
</evidence>
<keyword evidence="8" id="KW-1185">Reference proteome</keyword>
<dbReference type="Proteomes" id="UP000541033">
    <property type="component" value="Unassembled WGS sequence"/>
</dbReference>
<dbReference type="RefSeq" id="WP_341777865.1">
    <property type="nucleotide sequence ID" value="NZ_JAAMOX010000001.1"/>
</dbReference>
<dbReference type="InterPro" id="IPR011032">
    <property type="entry name" value="GroES-like_sf"/>
</dbReference>
<feature type="domain" description="Enoyl reductase (ER)" evidence="6">
    <location>
        <begin position="16"/>
        <end position="344"/>
    </location>
</feature>
<dbReference type="Gene3D" id="3.90.180.10">
    <property type="entry name" value="Medium-chain alcohol dehydrogenases, catalytic domain"/>
    <property type="match status" value="1"/>
</dbReference>
<dbReference type="PROSITE" id="PS00059">
    <property type="entry name" value="ADH_ZINC"/>
    <property type="match status" value="1"/>
</dbReference>
<dbReference type="AlphaFoldDB" id="A0A7X5TU10"/>
<name>A0A7X5TU10_9MICO</name>
<evidence type="ECO:0000313" key="8">
    <source>
        <dbReference type="Proteomes" id="UP000541033"/>
    </source>
</evidence>
<evidence type="ECO:0000256" key="4">
    <source>
        <dbReference type="ARBA" id="ARBA00023002"/>
    </source>
</evidence>
<dbReference type="InterPro" id="IPR013149">
    <property type="entry name" value="ADH-like_C"/>
</dbReference>
<organism evidence="7 8">
    <name type="scientific">Lysinibacter cavernae</name>
    <dbReference type="NCBI Taxonomy" id="1640652"/>
    <lineage>
        <taxon>Bacteria</taxon>
        <taxon>Bacillati</taxon>
        <taxon>Actinomycetota</taxon>
        <taxon>Actinomycetes</taxon>
        <taxon>Micrococcales</taxon>
        <taxon>Microbacteriaceae</taxon>
        <taxon>Lysinibacter</taxon>
    </lineage>
</organism>
<keyword evidence="4" id="KW-0560">Oxidoreductase</keyword>
<dbReference type="SUPFAM" id="SSF51735">
    <property type="entry name" value="NAD(P)-binding Rossmann-fold domains"/>
    <property type="match status" value="1"/>
</dbReference>
<dbReference type="GO" id="GO:0016491">
    <property type="term" value="F:oxidoreductase activity"/>
    <property type="evidence" value="ECO:0007669"/>
    <property type="project" value="UniProtKB-KW"/>
</dbReference>